<evidence type="ECO:0000313" key="2">
    <source>
        <dbReference type="EMBL" id="MCP2164287.1"/>
    </source>
</evidence>
<name>A0AAE3KEV5_9PSEU</name>
<protein>
    <submittedName>
        <fullName evidence="2">Chitinase</fullName>
    </submittedName>
</protein>
<organism evidence="2 3">
    <name type="scientific">Goodfellowiella coeruleoviolacea</name>
    <dbReference type="NCBI Taxonomy" id="334858"/>
    <lineage>
        <taxon>Bacteria</taxon>
        <taxon>Bacillati</taxon>
        <taxon>Actinomycetota</taxon>
        <taxon>Actinomycetes</taxon>
        <taxon>Pseudonocardiales</taxon>
        <taxon>Pseudonocardiaceae</taxon>
        <taxon>Goodfellowiella</taxon>
    </lineage>
</organism>
<dbReference type="CDD" id="cd06543">
    <property type="entry name" value="GH18_PF-ChiA-like"/>
    <property type="match status" value="1"/>
</dbReference>
<comment type="caution">
    <text evidence="2">The sequence shown here is derived from an EMBL/GenBank/DDBJ whole genome shotgun (WGS) entry which is preliminary data.</text>
</comment>
<dbReference type="Gene3D" id="3.20.20.80">
    <property type="entry name" value="Glycosidases"/>
    <property type="match status" value="1"/>
</dbReference>
<dbReference type="PANTHER" id="PTHR42976">
    <property type="entry name" value="BIFUNCTIONAL CHITINASE/LYSOZYME-RELATED"/>
    <property type="match status" value="1"/>
</dbReference>
<keyword evidence="1" id="KW-0732">Signal</keyword>
<dbReference type="EMBL" id="JAMTCK010000002">
    <property type="protein sequence ID" value="MCP2164287.1"/>
    <property type="molecule type" value="Genomic_DNA"/>
</dbReference>
<dbReference type="SUPFAM" id="SSF51445">
    <property type="entry name" value="(Trans)glycosidases"/>
    <property type="match status" value="1"/>
</dbReference>
<evidence type="ECO:0000313" key="3">
    <source>
        <dbReference type="Proteomes" id="UP001206128"/>
    </source>
</evidence>
<keyword evidence="3" id="KW-1185">Reference proteome</keyword>
<dbReference type="PANTHER" id="PTHR42976:SF1">
    <property type="entry name" value="GH18 DOMAIN-CONTAINING PROTEIN-RELATED"/>
    <property type="match status" value="1"/>
</dbReference>
<gene>
    <name evidence="2" type="ORF">LX83_001127</name>
</gene>
<dbReference type="InterPro" id="IPR017853">
    <property type="entry name" value="GH"/>
</dbReference>
<dbReference type="AlphaFoldDB" id="A0AAE3KEV5"/>
<dbReference type="Proteomes" id="UP001206128">
    <property type="component" value="Unassembled WGS sequence"/>
</dbReference>
<evidence type="ECO:0000256" key="1">
    <source>
        <dbReference type="SAM" id="SignalP"/>
    </source>
</evidence>
<feature type="chain" id="PRO_5042114423" evidence="1">
    <location>
        <begin position="30"/>
        <end position="340"/>
    </location>
</feature>
<sequence>MPANNTTRVRGTRHRLTALLLGLTLPTLAALGGAPTATAQPGSAPPPAAAAQLRSAPYIDITMPTPSLVDVARATGHKVFTLAFVLADSTGCNPSWGGTLPLTDARILNDIKALRAMGGDVVVATGGAAGPYLEYTCRSADALAAAYRKILDTVGSNHLDVDIEATVPQDVVNTALATLQRERGTTVSYTLRVLGDDYGLDPYSVDVLRSAAAHRVDVLVNPMTMEFGSSRPNWGDAVIAAAQATLAQMRQVWPALSDAELKSRLGVTPMIGRNYNGKVFDTGHARQLVSWAASNHIGLLAFWSVGRDNGSCAGGGVSPTCSGIAQGQYEFTRIFAGFTG</sequence>
<dbReference type="InterPro" id="IPR052750">
    <property type="entry name" value="GH18_Chitinase"/>
</dbReference>
<proteinExistence type="predicted"/>
<dbReference type="RefSeq" id="WP_253767766.1">
    <property type="nucleotide sequence ID" value="NZ_JAMTCK010000002.1"/>
</dbReference>
<accession>A0AAE3KEV5</accession>
<feature type="signal peptide" evidence="1">
    <location>
        <begin position="1"/>
        <end position="29"/>
    </location>
</feature>
<reference evidence="2" key="1">
    <citation type="submission" date="2022-06" db="EMBL/GenBank/DDBJ databases">
        <title>Genomic Encyclopedia of Archaeal and Bacterial Type Strains, Phase II (KMG-II): from individual species to whole genera.</title>
        <authorList>
            <person name="Goeker M."/>
        </authorList>
    </citation>
    <scope>NUCLEOTIDE SEQUENCE</scope>
    <source>
        <strain evidence="2">DSM 43935</strain>
    </source>
</reference>